<proteinExistence type="predicted"/>
<dbReference type="InterPro" id="IPR003607">
    <property type="entry name" value="HD/PDEase_dom"/>
</dbReference>
<feature type="domain" description="HD" evidence="1">
    <location>
        <begin position="23"/>
        <end position="129"/>
    </location>
</feature>
<dbReference type="EMBL" id="AP019791">
    <property type="protein sequence ID" value="BBL80573.1"/>
    <property type="molecule type" value="Genomic_DNA"/>
</dbReference>
<evidence type="ECO:0000313" key="3">
    <source>
        <dbReference type="Proteomes" id="UP000318065"/>
    </source>
</evidence>
<keyword evidence="3" id="KW-1185">Reference proteome</keyword>
<dbReference type="PANTHER" id="PTHR33594:SF1">
    <property type="entry name" value="HD_PDEASE DOMAIN-CONTAINING PROTEIN"/>
    <property type="match status" value="1"/>
</dbReference>
<sequence length="201" mass="22212">MMRTLVHEVEELVSRVGTHPVWGYGHCRRVSRLAGELARAERLEHDGEILHLAALLHDIGLYKAYNMREAPDHAERGAIVADRILKDADFPPRARRVVVDAVRHHPPGSRPGSSAEAALLKDAVALDYLGAVGVSRVLAMIGLEEEVPDLPAAIAHARSLHRTIPELLIFESSRIIARERALETERFLEDLGRSTAGLKLL</sequence>
<evidence type="ECO:0000313" key="2">
    <source>
        <dbReference type="EMBL" id="BBL80573.1"/>
    </source>
</evidence>
<dbReference type="Proteomes" id="UP000318065">
    <property type="component" value="Chromosome"/>
</dbReference>
<dbReference type="InterPro" id="IPR006675">
    <property type="entry name" value="HDIG_dom"/>
</dbReference>
<dbReference type="NCBIfam" id="TIGR00277">
    <property type="entry name" value="HDIG"/>
    <property type="match status" value="1"/>
</dbReference>
<dbReference type="SMART" id="SM00471">
    <property type="entry name" value="HDc"/>
    <property type="match status" value="1"/>
</dbReference>
<dbReference type="PROSITE" id="PS51831">
    <property type="entry name" value="HD"/>
    <property type="match status" value="1"/>
</dbReference>
<reference evidence="2" key="1">
    <citation type="journal article" date="2019" name="Microbiol. Resour. Announc.">
        <title>Complete Genome Sequence of Rubrobacter xylanophilus Strain AA3-22, Isolated from Arima Onsen in Japan.</title>
        <authorList>
            <person name="Tomariguchi N."/>
            <person name="Miyazaki K."/>
        </authorList>
    </citation>
    <scope>NUCLEOTIDE SEQUENCE [LARGE SCALE GENOMIC DNA]</scope>
    <source>
        <strain evidence="2">AA3-22</strain>
    </source>
</reference>
<organism evidence="2 3">
    <name type="scientific">Rubrobacter xylanophilus</name>
    <dbReference type="NCBI Taxonomy" id="49319"/>
    <lineage>
        <taxon>Bacteria</taxon>
        <taxon>Bacillati</taxon>
        <taxon>Actinomycetota</taxon>
        <taxon>Rubrobacteria</taxon>
        <taxon>Rubrobacterales</taxon>
        <taxon>Rubrobacteraceae</taxon>
        <taxon>Rubrobacter</taxon>
    </lineage>
</organism>
<evidence type="ECO:0000259" key="1">
    <source>
        <dbReference type="PROSITE" id="PS51831"/>
    </source>
</evidence>
<dbReference type="Gene3D" id="1.10.3210.10">
    <property type="entry name" value="Hypothetical protein af1432"/>
    <property type="match status" value="1"/>
</dbReference>
<gene>
    <name evidence="2" type="ORF">RxyAA322_24270</name>
</gene>
<keyword evidence="2" id="KW-0378">Hydrolase</keyword>
<dbReference type="PANTHER" id="PTHR33594">
    <property type="entry name" value="SUPERFAMILY HYDROLASE, PUTATIVE (AFU_ORTHOLOGUE AFUA_1G03035)-RELATED"/>
    <property type="match status" value="1"/>
</dbReference>
<name>A0A510HP50_9ACTN</name>
<accession>A0A510HP50</accession>
<dbReference type="Pfam" id="PF01966">
    <property type="entry name" value="HD"/>
    <property type="match status" value="1"/>
</dbReference>
<dbReference type="InterPro" id="IPR006674">
    <property type="entry name" value="HD_domain"/>
</dbReference>
<protein>
    <submittedName>
        <fullName evidence="2">Phosphohydrolase</fullName>
    </submittedName>
</protein>
<dbReference type="SUPFAM" id="SSF109604">
    <property type="entry name" value="HD-domain/PDEase-like"/>
    <property type="match status" value="1"/>
</dbReference>
<dbReference type="GO" id="GO:0016787">
    <property type="term" value="F:hydrolase activity"/>
    <property type="evidence" value="ECO:0007669"/>
    <property type="project" value="UniProtKB-KW"/>
</dbReference>
<dbReference type="AlphaFoldDB" id="A0A510HP50"/>